<evidence type="ECO:0000313" key="9">
    <source>
        <dbReference type="Proteomes" id="UP000243542"/>
    </source>
</evidence>
<dbReference type="InterPro" id="IPR016163">
    <property type="entry name" value="Ald_DH_C"/>
</dbReference>
<evidence type="ECO:0000256" key="3">
    <source>
        <dbReference type="ARBA" id="ARBA00024226"/>
    </source>
</evidence>
<evidence type="ECO:0000256" key="5">
    <source>
        <dbReference type="PROSITE-ProRule" id="PRU10007"/>
    </source>
</evidence>
<evidence type="ECO:0000256" key="4">
    <source>
        <dbReference type="ARBA" id="ARBA00049194"/>
    </source>
</evidence>
<feature type="active site" evidence="5">
    <location>
        <position position="249"/>
    </location>
</feature>
<comment type="caution">
    <text evidence="8">The sequence shown here is derived from an EMBL/GenBank/DDBJ whole genome shotgun (WGS) entry which is preliminary data.</text>
</comment>
<comment type="catalytic activity">
    <reaction evidence="4">
        <text>an aldehyde + NAD(+) + H2O = a carboxylate + NADH + 2 H(+)</text>
        <dbReference type="Rhea" id="RHEA:16185"/>
        <dbReference type="ChEBI" id="CHEBI:15377"/>
        <dbReference type="ChEBI" id="CHEBI:15378"/>
        <dbReference type="ChEBI" id="CHEBI:17478"/>
        <dbReference type="ChEBI" id="CHEBI:29067"/>
        <dbReference type="ChEBI" id="CHEBI:57540"/>
        <dbReference type="ChEBI" id="CHEBI:57945"/>
        <dbReference type="EC" id="1.2.1.3"/>
    </reaction>
</comment>
<dbReference type="AlphaFoldDB" id="A0A2A9FIH1"/>
<dbReference type="SUPFAM" id="SSF53720">
    <property type="entry name" value="ALDH-like"/>
    <property type="match status" value="1"/>
</dbReference>
<keyword evidence="9" id="KW-1185">Reference proteome</keyword>
<dbReference type="Gene3D" id="3.40.309.10">
    <property type="entry name" value="Aldehyde Dehydrogenase, Chain A, domain 2"/>
    <property type="match status" value="1"/>
</dbReference>
<dbReference type="PANTHER" id="PTHR42804">
    <property type="entry name" value="ALDEHYDE DEHYDROGENASE"/>
    <property type="match status" value="1"/>
</dbReference>
<evidence type="ECO:0000256" key="2">
    <source>
        <dbReference type="ARBA" id="ARBA00023002"/>
    </source>
</evidence>
<dbReference type="InterPro" id="IPR016161">
    <property type="entry name" value="Ald_DH/histidinol_DH"/>
</dbReference>
<dbReference type="CDD" id="cd07138">
    <property type="entry name" value="ALDH_CddD_SSP0762"/>
    <property type="match status" value="1"/>
</dbReference>
<accession>A0A2A9FIH1</accession>
<dbReference type="FunFam" id="3.40.309.10:FF:000012">
    <property type="entry name" value="Betaine aldehyde dehydrogenase"/>
    <property type="match status" value="1"/>
</dbReference>
<dbReference type="PROSITE" id="PS00687">
    <property type="entry name" value="ALDEHYDE_DEHYDR_GLU"/>
    <property type="match status" value="1"/>
</dbReference>
<dbReference type="Pfam" id="PF00171">
    <property type="entry name" value="Aldedh"/>
    <property type="match status" value="1"/>
</dbReference>
<sequence length="476" mass="49411">MNGERVRYDKLFIGGDWVPGHGDGHDEVINAADETVLATVCRGDAADVDAAVAAARSAVDSGVLADPADRVRALRALRAALTERQDQIAELISLEVGTPAKISQRVQVGLPLAVLDAFAETAERYEWQTTVGNSTVLREPAGVVGAITPWNYPLHQLVAKVGGAIAAGCAVVAKPAGVAPLSAFALAEAVQAAGLPTGVFNLVPGSGRVVGEAIAGHPGVDVVSFTGSTAAGARVAQLAAANITKVALELGGKSANVVLDDADLARAVKTGVGNAFLNSGQTCSAWTRMLVPERLQDEVVDLAAQAAKRLTLGHPLEENTRLGPLASAAQRDTVRGYIDAGRSEGARLVCGGAEPPAGLDKGFYVEPAIFADVRPEMRIAQEEIFGPVLAIMPYTDDEDAIRIANDSDYGLAGGVWSADTDRAWAVARRMRTGQVDINGAAFNPAAPFGGYKKSGLGREFGVFGIDEFVETKAVQS</sequence>
<evidence type="ECO:0000256" key="6">
    <source>
        <dbReference type="RuleBase" id="RU003345"/>
    </source>
</evidence>
<dbReference type="Gene3D" id="3.40.605.10">
    <property type="entry name" value="Aldehyde Dehydrogenase, Chain A, domain 1"/>
    <property type="match status" value="1"/>
</dbReference>
<reference evidence="8 9" key="1">
    <citation type="submission" date="2017-10" db="EMBL/GenBank/DDBJ databases">
        <title>Sequencing the genomes of 1000 actinobacteria strains.</title>
        <authorList>
            <person name="Klenk H.-P."/>
        </authorList>
    </citation>
    <scope>NUCLEOTIDE SEQUENCE [LARGE SCALE GENOMIC DNA]</scope>
    <source>
        <strain evidence="8 9">DSM 46092</strain>
    </source>
</reference>
<dbReference type="InterPro" id="IPR016160">
    <property type="entry name" value="Ald_DH_CS_CYS"/>
</dbReference>
<dbReference type="EMBL" id="PDJK01000002">
    <property type="protein sequence ID" value="PFG50733.1"/>
    <property type="molecule type" value="Genomic_DNA"/>
</dbReference>
<dbReference type="EC" id="1.2.1.3" evidence="3"/>
<dbReference type="Proteomes" id="UP000243542">
    <property type="component" value="Unassembled WGS sequence"/>
</dbReference>
<organism evidence="8 9">
    <name type="scientific">Amycolatopsis sulphurea</name>
    <dbReference type="NCBI Taxonomy" id="76022"/>
    <lineage>
        <taxon>Bacteria</taxon>
        <taxon>Bacillati</taxon>
        <taxon>Actinomycetota</taxon>
        <taxon>Actinomycetes</taxon>
        <taxon>Pseudonocardiales</taxon>
        <taxon>Pseudonocardiaceae</taxon>
        <taxon>Amycolatopsis</taxon>
    </lineage>
</organism>
<dbReference type="PROSITE" id="PS00070">
    <property type="entry name" value="ALDEHYDE_DEHYDR_CYS"/>
    <property type="match status" value="1"/>
</dbReference>
<evidence type="ECO:0000256" key="1">
    <source>
        <dbReference type="ARBA" id="ARBA00009986"/>
    </source>
</evidence>
<gene>
    <name evidence="8" type="ORF">ATK36_5980</name>
</gene>
<protein>
    <recommendedName>
        <fullName evidence="3">aldehyde dehydrogenase (NAD(+))</fullName>
        <ecNumber evidence="3">1.2.1.3</ecNumber>
    </recommendedName>
</protein>
<proteinExistence type="inferred from homology"/>
<feature type="domain" description="Aldehyde dehydrogenase" evidence="7">
    <location>
        <begin position="17"/>
        <end position="474"/>
    </location>
</feature>
<dbReference type="GO" id="GO:0004029">
    <property type="term" value="F:aldehyde dehydrogenase (NAD+) activity"/>
    <property type="evidence" value="ECO:0007669"/>
    <property type="project" value="UniProtKB-EC"/>
</dbReference>
<dbReference type="RefSeq" id="WP_098514409.1">
    <property type="nucleotide sequence ID" value="NZ_JBIAKZ010000027.1"/>
</dbReference>
<dbReference type="PANTHER" id="PTHR42804:SF1">
    <property type="entry name" value="ALDEHYDE DEHYDROGENASE-RELATED"/>
    <property type="match status" value="1"/>
</dbReference>
<evidence type="ECO:0000259" key="7">
    <source>
        <dbReference type="Pfam" id="PF00171"/>
    </source>
</evidence>
<evidence type="ECO:0000313" key="8">
    <source>
        <dbReference type="EMBL" id="PFG50733.1"/>
    </source>
</evidence>
<dbReference type="InterPro" id="IPR016162">
    <property type="entry name" value="Ald_DH_N"/>
</dbReference>
<keyword evidence="2 6" id="KW-0560">Oxidoreductase</keyword>
<dbReference type="InterPro" id="IPR015590">
    <property type="entry name" value="Aldehyde_DH_dom"/>
</dbReference>
<name>A0A2A9FIH1_9PSEU</name>
<comment type="similarity">
    <text evidence="1 6">Belongs to the aldehyde dehydrogenase family.</text>
</comment>
<dbReference type="InterPro" id="IPR029510">
    <property type="entry name" value="Ald_DH_CS_GLU"/>
</dbReference>
<dbReference type="FunFam" id="3.40.605.10:FF:000007">
    <property type="entry name" value="NAD/NADP-dependent betaine aldehyde dehydrogenase"/>
    <property type="match status" value="1"/>
</dbReference>